<evidence type="ECO:0000313" key="2">
    <source>
        <dbReference type="Proteomes" id="UP000076798"/>
    </source>
</evidence>
<proteinExistence type="predicted"/>
<evidence type="ECO:0000313" key="1">
    <source>
        <dbReference type="EMBL" id="KZT36735.1"/>
    </source>
</evidence>
<protein>
    <submittedName>
        <fullName evidence="1">Uncharacterized protein</fullName>
    </submittedName>
</protein>
<name>A0A166BTQ1_9AGAM</name>
<sequence>MALSSPCPSGSSLSVFHILSMHVDAWTAKRTKASLKNKISSSICSRHSGFDAIHILAVYLQLETLAWHSPINDGDMFNPLASCWTSKKGTGTAISLGAGHKGEISVVCSDFASLISGCQLSTD</sequence>
<dbReference type="AlphaFoldDB" id="A0A166BTQ1"/>
<dbReference type="EMBL" id="KV428100">
    <property type="protein sequence ID" value="KZT36735.1"/>
    <property type="molecule type" value="Genomic_DNA"/>
</dbReference>
<keyword evidence="2" id="KW-1185">Reference proteome</keyword>
<reference evidence="1 2" key="1">
    <citation type="journal article" date="2016" name="Mol. Biol. Evol.">
        <title>Comparative Genomics of Early-Diverging Mushroom-Forming Fungi Provides Insights into the Origins of Lignocellulose Decay Capabilities.</title>
        <authorList>
            <person name="Nagy L.G."/>
            <person name="Riley R."/>
            <person name="Tritt A."/>
            <person name="Adam C."/>
            <person name="Daum C."/>
            <person name="Floudas D."/>
            <person name="Sun H."/>
            <person name="Yadav J.S."/>
            <person name="Pangilinan J."/>
            <person name="Larsson K.H."/>
            <person name="Matsuura K."/>
            <person name="Barry K."/>
            <person name="Labutti K."/>
            <person name="Kuo R."/>
            <person name="Ohm R.A."/>
            <person name="Bhattacharya S.S."/>
            <person name="Shirouzu T."/>
            <person name="Yoshinaga Y."/>
            <person name="Martin F.M."/>
            <person name="Grigoriev I.V."/>
            <person name="Hibbett D.S."/>
        </authorList>
    </citation>
    <scope>NUCLEOTIDE SEQUENCE [LARGE SCALE GENOMIC DNA]</scope>
    <source>
        <strain evidence="1 2">HHB10207 ss-3</strain>
    </source>
</reference>
<gene>
    <name evidence="1" type="ORF">SISSUDRAFT_1049476</name>
</gene>
<organism evidence="1 2">
    <name type="scientific">Sistotremastrum suecicum HHB10207 ss-3</name>
    <dbReference type="NCBI Taxonomy" id="1314776"/>
    <lineage>
        <taxon>Eukaryota</taxon>
        <taxon>Fungi</taxon>
        <taxon>Dikarya</taxon>
        <taxon>Basidiomycota</taxon>
        <taxon>Agaricomycotina</taxon>
        <taxon>Agaricomycetes</taxon>
        <taxon>Sistotremastrales</taxon>
        <taxon>Sistotremastraceae</taxon>
        <taxon>Sistotremastrum</taxon>
    </lineage>
</organism>
<accession>A0A166BTQ1</accession>
<dbReference type="Proteomes" id="UP000076798">
    <property type="component" value="Unassembled WGS sequence"/>
</dbReference>